<feature type="transmembrane region" description="Helical" evidence="9">
    <location>
        <begin position="147"/>
        <end position="168"/>
    </location>
</feature>
<feature type="domain" description="Signal transduction histidine kinase subgroup 3 dimerisation and phosphoacceptor" evidence="11">
    <location>
        <begin position="193"/>
        <end position="259"/>
    </location>
</feature>
<accession>A0AA40VLE0</accession>
<gene>
    <name evidence="12" type="ORF">BKA10_001085</name>
</gene>
<evidence type="ECO:0000256" key="5">
    <source>
        <dbReference type="ARBA" id="ARBA00022741"/>
    </source>
</evidence>
<evidence type="ECO:0000256" key="8">
    <source>
        <dbReference type="ARBA" id="ARBA00023012"/>
    </source>
</evidence>
<evidence type="ECO:0000259" key="11">
    <source>
        <dbReference type="Pfam" id="PF07730"/>
    </source>
</evidence>
<evidence type="ECO:0000256" key="9">
    <source>
        <dbReference type="SAM" id="Phobius"/>
    </source>
</evidence>
<keyword evidence="9" id="KW-0812">Transmembrane</keyword>
<evidence type="ECO:0000259" key="10">
    <source>
        <dbReference type="Pfam" id="PF02518"/>
    </source>
</evidence>
<feature type="transmembrane region" description="Helical" evidence="9">
    <location>
        <begin position="12"/>
        <end position="29"/>
    </location>
</feature>
<keyword evidence="13" id="KW-1185">Reference proteome</keyword>
<dbReference type="GO" id="GO:0016020">
    <property type="term" value="C:membrane"/>
    <property type="evidence" value="ECO:0007669"/>
    <property type="project" value="InterPro"/>
</dbReference>
<dbReference type="SUPFAM" id="SSF55874">
    <property type="entry name" value="ATPase domain of HSP90 chaperone/DNA topoisomerase II/histidine kinase"/>
    <property type="match status" value="1"/>
</dbReference>
<dbReference type="Pfam" id="PF07730">
    <property type="entry name" value="HisKA_3"/>
    <property type="match status" value="1"/>
</dbReference>
<dbReference type="GO" id="GO:0046983">
    <property type="term" value="F:protein dimerization activity"/>
    <property type="evidence" value="ECO:0007669"/>
    <property type="project" value="InterPro"/>
</dbReference>
<keyword evidence="8" id="KW-0902">Two-component regulatory system</keyword>
<evidence type="ECO:0000256" key="2">
    <source>
        <dbReference type="ARBA" id="ARBA00012438"/>
    </source>
</evidence>
<reference evidence="12 13" key="1">
    <citation type="submission" date="2020-08" db="EMBL/GenBank/DDBJ databases">
        <title>Sequencing the genomes of 1000 actinobacteria strains.</title>
        <authorList>
            <person name="Klenk H.-P."/>
        </authorList>
    </citation>
    <scope>NUCLEOTIDE SEQUENCE [LARGE SCALE GENOMIC DNA]</scope>
    <source>
        <strain evidence="12 13">DSM 19600</strain>
    </source>
</reference>
<feature type="transmembrane region" description="Helical" evidence="9">
    <location>
        <begin position="92"/>
        <end position="110"/>
    </location>
</feature>
<evidence type="ECO:0000256" key="6">
    <source>
        <dbReference type="ARBA" id="ARBA00022777"/>
    </source>
</evidence>
<dbReference type="PANTHER" id="PTHR24421:SF10">
    <property type="entry name" value="NITRATE_NITRITE SENSOR PROTEIN NARQ"/>
    <property type="match status" value="1"/>
</dbReference>
<dbReference type="InterPro" id="IPR003594">
    <property type="entry name" value="HATPase_dom"/>
</dbReference>
<keyword evidence="6 12" id="KW-0418">Kinase</keyword>
<protein>
    <recommendedName>
        <fullName evidence="2">histidine kinase</fullName>
        <ecNumber evidence="2">2.7.13.3</ecNumber>
    </recommendedName>
</protein>
<keyword evidence="9" id="KW-1133">Transmembrane helix</keyword>
<keyword evidence="5" id="KW-0547">Nucleotide-binding</keyword>
<keyword evidence="4" id="KW-0808">Transferase</keyword>
<proteinExistence type="predicted"/>
<dbReference type="InterPro" id="IPR036890">
    <property type="entry name" value="HATPase_C_sf"/>
</dbReference>
<dbReference type="GO" id="GO:0005524">
    <property type="term" value="F:ATP binding"/>
    <property type="evidence" value="ECO:0007669"/>
    <property type="project" value="UniProtKB-KW"/>
</dbReference>
<dbReference type="Pfam" id="PF02518">
    <property type="entry name" value="HATPase_c"/>
    <property type="match status" value="1"/>
</dbReference>
<comment type="catalytic activity">
    <reaction evidence="1">
        <text>ATP + protein L-histidine = ADP + protein N-phospho-L-histidine.</text>
        <dbReference type="EC" id="2.7.13.3"/>
    </reaction>
</comment>
<feature type="transmembrane region" description="Helical" evidence="9">
    <location>
        <begin position="35"/>
        <end position="56"/>
    </location>
</feature>
<dbReference type="Proteomes" id="UP000549113">
    <property type="component" value="Unassembled WGS sequence"/>
</dbReference>
<dbReference type="RefSeq" id="WP_183498971.1">
    <property type="nucleotide sequence ID" value="NZ_BAABCO010000001.1"/>
</dbReference>
<keyword evidence="7" id="KW-0067">ATP-binding</keyword>
<evidence type="ECO:0000256" key="4">
    <source>
        <dbReference type="ARBA" id="ARBA00022679"/>
    </source>
</evidence>
<dbReference type="CDD" id="cd16917">
    <property type="entry name" value="HATPase_UhpB-NarQ-NarX-like"/>
    <property type="match status" value="1"/>
</dbReference>
<dbReference type="GO" id="GO:0000155">
    <property type="term" value="F:phosphorelay sensor kinase activity"/>
    <property type="evidence" value="ECO:0007669"/>
    <property type="project" value="InterPro"/>
</dbReference>
<dbReference type="InterPro" id="IPR011712">
    <property type="entry name" value="Sig_transdc_His_kin_sub3_dim/P"/>
</dbReference>
<comment type="caution">
    <text evidence="12">The sequence shown here is derived from an EMBL/GenBank/DDBJ whole genome shotgun (WGS) entry which is preliminary data.</text>
</comment>
<feature type="domain" description="Histidine kinase/HSP90-like ATPase" evidence="10">
    <location>
        <begin position="305"/>
        <end position="391"/>
    </location>
</feature>
<sequence>MARTKRRPGARTIAQVTVLPAVLVQYSVLVPIHAAAYGVPVALSFLLGAAVCGAPLLAITRPWWAIAVFAAGALTLPLLVSPGRDPSLPWPWSVPTMIAFAILVAVVTLLHGWRPGLAAYLVNVGVSLIVLLLHPTAVTPNAATADVIVATSVAGLVYLVAVLLAGRLRIGQELSRERELSAAEQSRRVQVEERARIARELHDVVAHSLSVIQVQASTARYRLPGLPDEAVRELDDIAANARASLTEMRRLLGVLRTEDQAAELAPQQGIDDIAALVDSVRRAGVQVGLGITAADVSEIPASVQIATFRIVQEALSNAVRHAPGAAIAVSVSADDTAVRLRIHNDVGDAASGQGTGHGLRGMRERATLLGGTLDAGPGSDGGWTVSAVLPWPRQENP</sequence>
<evidence type="ECO:0000256" key="3">
    <source>
        <dbReference type="ARBA" id="ARBA00022553"/>
    </source>
</evidence>
<dbReference type="InterPro" id="IPR050482">
    <property type="entry name" value="Sensor_HK_TwoCompSys"/>
</dbReference>
<evidence type="ECO:0000256" key="1">
    <source>
        <dbReference type="ARBA" id="ARBA00000085"/>
    </source>
</evidence>
<dbReference type="AlphaFoldDB" id="A0AA40VLE0"/>
<dbReference type="Gene3D" id="1.20.5.1930">
    <property type="match status" value="1"/>
</dbReference>
<name>A0AA40VLE0_9MICO</name>
<organism evidence="12 13">
    <name type="scientific">Microbacterium invictum</name>
    <dbReference type="NCBI Taxonomy" id="515415"/>
    <lineage>
        <taxon>Bacteria</taxon>
        <taxon>Bacillati</taxon>
        <taxon>Actinomycetota</taxon>
        <taxon>Actinomycetes</taxon>
        <taxon>Micrococcales</taxon>
        <taxon>Microbacteriaceae</taxon>
        <taxon>Microbacterium</taxon>
    </lineage>
</organism>
<feature type="transmembrane region" description="Helical" evidence="9">
    <location>
        <begin position="63"/>
        <end position="80"/>
    </location>
</feature>
<dbReference type="Gene3D" id="3.30.565.10">
    <property type="entry name" value="Histidine kinase-like ATPase, C-terminal domain"/>
    <property type="match status" value="1"/>
</dbReference>
<dbReference type="EC" id="2.7.13.3" evidence="2"/>
<evidence type="ECO:0000256" key="7">
    <source>
        <dbReference type="ARBA" id="ARBA00022840"/>
    </source>
</evidence>
<dbReference type="PANTHER" id="PTHR24421">
    <property type="entry name" value="NITRATE/NITRITE SENSOR PROTEIN NARX-RELATED"/>
    <property type="match status" value="1"/>
</dbReference>
<keyword evidence="3" id="KW-0597">Phosphoprotein</keyword>
<dbReference type="EMBL" id="JACIFH010000001">
    <property type="protein sequence ID" value="MBB4139291.1"/>
    <property type="molecule type" value="Genomic_DNA"/>
</dbReference>
<feature type="transmembrane region" description="Helical" evidence="9">
    <location>
        <begin position="117"/>
        <end position="135"/>
    </location>
</feature>
<evidence type="ECO:0000313" key="12">
    <source>
        <dbReference type="EMBL" id="MBB4139291.1"/>
    </source>
</evidence>
<evidence type="ECO:0000313" key="13">
    <source>
        <dbReference type="Proteomes" id="UP000549113"/>
    </source>
</evidence>
<keyword evidence="9" id="KW-0472">Membrane</keyword>